<dbReference type="InterPro" id="IPR038763">
    <property type="entry name" value="DHH_sf"/>
</dbReference>
<dbReference type="AlphaFoldDB" id="A0A2A3E551"/>
<reference evidence="3 4" key="1">
    <citation type="submission" date="2014-07" db="EMBL/GenBank/DDBJ databases">
        <title>Genomic and transcriptomic analysis on Apis cerana provide comprehensive insights into honey bee biology.</title>
        <authorList>
            <person name="Diao Q."/>
            <person name="Sun L."/>
            <person name="Zheng H."/>
            <person name="Zheng H."/>
            <person name="Xu S."/>
            <person name="Wang S."/>
            <person name="Zeng Z."/>
            <person name="Hu F."/>
            <person name="Su S."/>
            <person name="Wu J."/>
        </authorList>
    </citation>
    <scope>NUCLEOTIDE SEQUENCE [LARGE SCALE GENOMIC DNA]</scope>
    <source>
        <tissue evidence="3">Pupae without intestine</tissue>
    </source>
</reference>
<dbReference type="OrthoDB" id="374045at2759"/>
<dbReference type="SUPFAM" id="SSF64182">
    <property type="entry name" value="DHH phosphoesterases"/>
    <property type="match status" value="1"/>
</dbReference>
<dbReference type="STRING" id="94128.A0A2A3E551"/>
<feature type="domain" description="DHHA2" evidence="2">
    <location>
        <begin position="225"/>
        <end position="369"/>
    </location>
</feature>
<sequence>MESFLSTSKAVLSKLFNYKRIRIVLGNGTCDLDSAISTLIQAFSEYLDGIKNNEKDLAVIPLMNIPEKEYRLKTEVVFFMKRHSISSNLLIFRDQIDLKALKENVEIKLEIVLVDHHNLPNEDMYLMESIIKIIDHRPQDKRWPWTGRKVYLENVGSCATLVARNLFDKHPEVIDSQISSLLRGPILIDTYNLSKKVDRATSMDIEIIEALEKIGSLDLDRNKVFNEIFNAKSDISELTVDDLLIRDLKETSGVPITVLPILVKDFLDLQGSLKSLENFVLSKNITIIIVMGLDLTSEKVFRDIAIFSLATDQLKKKIIEALLSAQPSLELTLIKEINNKDENFNLVLYEQKNVRITRKQILPIIQNTISSECQC</sequence>
<dbReference type="PANTHER" id="PTHR12112:SF39">
    <property type="entry name" value="EG:152A3.5 PROTEIN (FBGN0003116_PN PROTEIN)"/>
    <property type="match status" value="1"/>
</dbReference>
<dbReference type="GO" id="GO:0005737">
    <property type="term" value="C:cytoplasm"/>
    <property type="evidence" value="ECO:0007669"/>
    <property type="project" value="InterPro"/>
</dbReference>
<dbReference type="GO" id="GO:0004309">
    <property type="term" value="F:exopolyphosphatase activity"/>
    <property type="evidence" value="ECO:0007669"/>
    <property type="project" value="TreeGrafter"/>
</dbReference>
<keyword evidence="4" id="KW-1185">Reference proteome</keyword>
<evidence type="ECO:0000256" key="1">
    <source>
        <dbReference type="ARBA" id="ARBA00010331"/>
    </source>
</evidence>
<dbReference type="EMBL" id="KZ288403">
    <property type="protein sequence ID" value="PBC26201.1"/>
    <property type="molecule type" value="Genomic_DNA"/>
</dbReference>
<protein>
    <submittedName>
        <fullName evidence="3">Protein prune</fullName>
    </submittedName>
</protein>
<evidence type="ECO:0000313" key="3">
    <source>
        <dbReference type="EMBL" id="PBC26201.1"/>
    </source>
</evidence>
<dbReference type="Gene3D" id="3.10.310.20">
    <property type="entry name" value="DHHA2 domain"/>
    <property type="match status" value="1"/>
</dbReference>
<proteinExistence type="inferred from homology"/>
<gene>
    <name evidence="3" type="ORF">APICC_10150</name>
</gene>
<name>A0A2A3E551_APICC</name>
<dbReference type="SMART" id="SM01131">
    <property type="entry name" value="DHHA2"/>
    <property type="match status" value="1"/>
</dbReference>
<dbReference type="Pfam" id="PF02833">
    <property type="entry name" value="DHHA2"/>
    <property type="match status" value="1"/>
</dbReference>
<organism evidence="3 4">
    <name type="scientific">Apis cerana cerana</name>
    <name type="common">Oriental honeybee</name>
    <dbReference type="NCBI Taxonomy" id="94128"/>
    <lineage>
        <taxon>Eukaryota</taxon>
        <taxon>Metazoa</taxon>
        <taxon>Ecdysozoa</taxon>
        <taxon>Arthropoda</taxon>
        <taxon>Hexapoda</taxon>
        <taxon>Insecta</taxon>
        <taxon>Pterygota</taxon>
        <taxon>Neoptera</taxon>
        <taxon>Endopterygota</taxon>
        <taxon>Hymenoptera</taxon>
        <taxon>Apocrita</taxon>
        <taxon>Aculeata</taxon>
        <taxon>Apoidea</taxon>
        <taxon>Anthophila</taxon>
        <taxon>Apidae</taxon>
        <taxon>Apis</taxon>
    </lineage>
</organism>
<evidence type="ECO:0000259" key="2">
    <source>
        <dbReference type="SMART" id="SM01131"/>
    </source>
</evidence>
<dbReference type="InterPro" id="IPR038222">
    <property type="entry name" value="DHHA2_dom_sf"/>
</dbReference>
<dbReference type="InterPro" id="IPR004097">
    <property type="entry name" value="DHHA2"/>
</dbReference>
<evidence type="ECO:0000313" key="4">
    <source>
        <dbReference type="Proteomes" id="UP000242457"/>
    </source>
</evidence>
<dbReference type="PANTHER" id="PTHR12112">
    <property type="entry name" value="BNIP - RELATED"/>
    <property type="match status" value="1"/>
</dbReference>
<dbReference type="Gene3D" id="3.90.1640.10">
    <property type="entry name" value="inorganic pyrophosphatase (n-terminal core)"/>
    <property type="match status" value="1"/>
</dbReference>
<accession>A0A2A3E551</accession>
<dbReference type="Proteomes" id="UP000242457">
    <property type="component" value="Unassembled WGS sequence"/>
</dbReference>
<comment type="similarity">
    <text evidence="1">Belongs to the PPase class C family. Prune subfamily.</text>
</comment>